<evidence type="ECO:0008006" key="3">
    <source>
        <dbReference type="Google" id="ProtNLM"/>
    </source>
</evidence>
<dbReference type="AlphaFoldDB" id="A0AAW0GCD7"/>
<name>A0AAW0GCD7_9APHY</name>
<proteinExistence type="predicted"/>
<accession>A0AAW0GCD7</accession>
<keyword evidence="2" id="KW-1185">Reference proteome</keyword>
<dbReference type="EMBL" id="JASBNA010000014">
    <property type="protein sequence ID" value="KAK7687271.1"/>
    <property type="molecule type" value="Genomic_DNA"/>
</dbReference>
<evidence type="ECO:0000313" key="1">
    <source>
        <dbReference type="EMBL" id="KAK7687271.1"/>
    </source>
</evidence>
<dbReference type="Proteomes" id="UP001385951">
    <property type="component" value="Unassembled WGS sequence"/>
</dbReference>
<protein>
    <recommendedName>
        <fullName evidence="3">FBD domain-containing protein</fullName>
    </recommendedName>
</protein>
<dbReference type="InterPro" id="IPR032675">
    <property type="entry name" value="LRR_dom_sf"/>
</dbReference>
<gene>
    <name evidence="1" type="ORF">QCA50_009776</name>
</gene>
<sequence>MQLQDKIETSNALKKYQILDRLVCANFQLGNIPTRGDDDAATMTTLMDAPHLREINVYDGYACPPSFIPFSRGKLPMLTTLRILAPLPKEYILPLWRDTVTHLELCVQQSIWEDFITMLKQLQNLEFLSLENSLPSVYQADRISLPNLRRLRIVDWLDRIAFGSSYFELDSEKMRNINYICYFRSKEKGSLWSFCRSLRSFLNTSILHLRVRRLNITDLEVTGWKKIESQSGEAHFRIELQRFTGRATKGEDRASFFKTLLEELRAFRMYPVTISLEDRTVRSHPEKFPGMDFDRDLNDVFGSPSHDICHTFHALPSVTSIYVDFFLAYGFIQKLFNLNIDDWRKLRECFVEGSDLPHWSEVESDSDQPSVITEETLKLPNKLTTIGITGGKSKCFEDAEIILRNAAEESPVIDSTVVIYVKS</sequence>
<evidence type="ECO:0000313" key="2">
    <source>
        <dbReference type="Proteomes" id="UP001385951"/>
    </source>
</evidence>
<dbReference type="Gene3D" id="3.80.10.10">
    <property type="entry name" value="Ribonuclease Inhibitor"/>
    <property type="match status" value="1"/>
</dbReference>
<organism evidence="1 2">
    <name type="scientific">Cerrena zonata</name>
    <dbReference type="NCBI Taxonomy" id="2478898"/>
    <lineage>
        <taxon>Eukaryota</taxon>
        <taxon>Fungi</taxon>
        <taxon>Dikarya</taxon>
        <taxon>Basidiomycota</taxon>
        <taxon>Agaricomycotina</taxon>
        <taxon>Agaricomycetes</taxon>
        <taxon>Polyporales</taxon>
        <taxon>Cerrenaceae</taxon>
        <taxon>Cerrena</taxon>
    </lineage>
</organism>
<reference evidence="1 2" key="1">
    <citation type="submission" date="2022-09" db="EMBL/GenBank/DDBJ databases">
        <authorList>
            <person name="Palmer J.M."/>
        </authorList>
    </citation>
    <scope>NUCLEOTIDE SEQUENCE [LARGE SCALE GENOMIC DNA]</scope>
    <source>
        <strain evidence="1 2">DSM 7382</strain>
    </source>
</reference>
<comment type="caution">
    <text evidence="1">The sequence shown here is derived from an EMBL/GenBank/DDBJ whole genome shotgun (WGS) entry which is preliminary data.</text>
</comment>